<evidence type="ECO:0000313" key="13">
    <source>
        <dbReference type="EMBL" id="GBM03892.1"/>
    </source>
</evidence>
<accession>A0A4Y2CHJ5</accession>
<dbReference type="GO" id="GO:0005680">
    <property type="term" value="C:anaphase-promoting complex"/>
    <property type="evidence" value="ECO:0007669"/>
    <property type="project" value="InterPro"/>
</dbReference>
<proteinExistence type="inferred from homology"/>
<evidence type="ECO:0000313" key="14">
    <source>
        <dbReference type="Proteomes" id="UP000499080"/>
    </source>
</evidence>
<dbReference type="Pfam" id="PF05839">
    <property type="entry name" value="Apc13p"/>
    <property type="match status" value="1"/>
</dbReference>
<keyword evidence="9" id="KW-0131">Cell cycle</keyword>
<evidence type="ECO:0000256" key="10">
    <source>
        <dbReference type="ARBA" id="ARBA00031338"/>
    </source>
</evidence>
<organism evidence="13 14">
    <name type="scientific">Araneus ventricosus</name>
    <name type="common">Orbweaver spider</name>
    <name type="synonym">Epeira ventricosa</name>
    <dbReference type="NCBI Taxonomy" id="182803"/>
    <lineage>
        <taxon>Eukaryota</taxon>
        <taxon>Metazoa</taxon>
        <taxon>Ecdysozoa</taxon>
        <taxon>Arthropoda</taxon>
        <taxon>Chelicerata</taxon>
        <taxon>Arachnida</taxon>
        <taxon>Araneae</taxon>
        <taxon>Araneomorphae</taxon>
        <taxon>Entelegynae</taxon>
        <taxon>Araneoidea</taxon>
        <taxon>Araneidae</taxon>
        <taxon>Araneus</taxon>
    </lineage>
</organism>
<evidence type="ECO:0000256" key="3">
    <source>
        <dbReference type="ARBA" id="ARBA00006940"/>
    </source>
</evidence>
<comment type="pathway">
    <text evidence="2">Protein modification; protein ubiquitination.</text>
</comment>
<evidence type="ECO:0000256" key="6">
    <source>
        <dbReference type="ARBA" id="ARBA00022776"/>
    </source>
</evidence>
<keyword evidence="5" id="KW-0132">Cell division</keyword>
<evidence type="ECO:0000256" key="1">
    <source>
        <dbReference type="ARBA" id="ARBA00004123"/>
    </source>
</evidence>
<keyword evidence="6" id="KW-0498">Mitosis</keyword>
<dbReference type="PANTHER" id="PTHR28672:SF1">
    <property type="entry name" value="ANAPHASE-PROMOTING COMPLEX SUBUNIT 13"/>
    <property type="match status" value="1"/>
</dbReference>
<feature type="region of interest" description="Disordered" evidence="12">
    <location>
        <begin position="63"/>
        <end position="86"/>
    </location>
</feature>
<evidence type="ECO:0000256" key="12">
    <source>
        <dbReference type="SAM" id="MobiDB-lite"/>
    </source>
</evidence>
<sequence length="108" mass="12428">MRILTEKQEDIHITENYLIKSSQITPVMYFCKRMDSNVVRNGRLIDIVDGPWRDEKLPDESIAVPAAELPDPEPDNGNPQETLREQEQKWTDLALNKIHRITPTVSSS</sequence>
<keyword evidence="7" id="KW-0833">Ubl conjugation pathway</keyword>
<name>A0A4Y2CHJ5_ARAVE</name>
<dbReference type="GO" id="GO:0051301">
    <property type="term" value="P:cell division"/>
    <property type="evidence" value="ECO:0007669"/>
    <property type="project" value="UniProtKB-KW"/>
</dbReference>
<comment type="function">
    <text evidence="11">Component of the anaphase promoting complex/cyclosome (APC/C), a cell cycle-regulated E3 ubiquitin ligase that controls progression through mitosis and the G1 phase of the cell cycle. The APC/C complex acts by mediating ubiquitination and subsequent degradation of target proteins: it mainly mediates the formation of 'Lys-11'-linked polyubiquitin chains and, to a lower extent, the formation of 'Lys-48'- and 'Lys-63'-linked polyubiquitin chains. The APC/C complex catalyzes assembly of branched 'Lys-11'-/'Lys-48'-linked branched ubiquitin chains on target proteins.</text>
</comment>
<keyword evidence="14" id="KW-1185">Reference proteome</keyword>
<reference evidence="13 14" key="1">
    <citation type="journal article" date="2019" name="Sci. Rep.">
        <title>Orb-weaving spider Araneus ventricosus genome elucidates the spidroin gene catalogue.</title>
        <authorList>
            <person name="Kono N."/>
            <person name="Nakamura H."/>
            <person name="Ohtoshi R."/>
            <person name="Moran D.A.P."/>
            <person name="Shinohara A."/>
            <person name="Yoshida Y."/>
            <person name="Fujiwara M."/>
            <person name="Mori M."/>
            <person name="Tomita M."/>
            <person name="Arakawa K."/>
        </authorList>
    </citation>
    <scope>NUCLEOTIDE SEQUENCE [LARGE SCALE GENOMIC DNA]</scope>
</reference>
<evidence type="ECO:0000256" key="9">
    <source>
        <dbReference type="ARBA" id="ARBA00023306"/>
    </source>
</evidence>
<evidence type="ECO:0000256" key="5">
    <source>
        <dbReference type="ARBA" id="ARBA00022618"/>
    </source>
</evidence>
<comment type="caution">
    <text evidence="13">The sequence shown here is derived from an EMBL/GenBank/DDBJ whole genome shotgun (WGS) entry which is preliminary data.</text>
</comment>
<gene>
    <name evidence="13" type="primary">ANAPC13</name>
    <name evidence="13" type="ORF">AVEN_185393_1</name>
</gene>
<dbReference type="Proteomes" id="UP000499080">
    <property type="component" value="Unassembled WGS sequence"/>
</dbReference>
<keyword evidence="8" id="KW-0539">Nucleus</keyword>
<dbReference type="GO" id="GO:0070979">
    <property type="term" value="P:protein K11-linked ubiquitination"/>
    <property type="evidence" value="ECO:0007669"/>
    <property type="project" value="TreeGrafter"/>
</dbReference>
<dbReference type="OrthoDB" id="25675at2759"/>
<dbReference type="AlphaFoldDB" id="A0A4Y2CHJ5"/>
<dbReference type="InterPro" id="IPR008401">
    <property type="entry name" value="Apc13"/>
</dbReference>
<comment type="similarity">
    <text evidence="3">Belongs to the APC13 family.</text>
</comment>
<evidence type="ECO:0000256" key="2">
    <source>
        <dbReference type="ARBA" id="ARBA00004906"/>
    </source>
</evidence>
<protein>
    <recommendedName>
        <fullName evidence="4">Anaphase-promoting complex subunit 13</fullName>
    </recommendedName>
    <alternativeName>
        <fullName evidence="10">Cyclosome subunit 13</fullName>
    </alternativeName>
</protein>
<dbReference type="EMBL" id="BGPR01000196">
    <property type="protein sequence ID" value="GBM03892.1"/>
    <property type="molecule type" value="Genomic_DNA"/>
</dbReference>
<comment type="subcellular location">
    <subcellularLocation>
        <location evidence="1">Nucleus</location>
    </subcellularLocation>
</comment>
<dbReference type="PANTHER" id="PTHR28672">
    <property type="entry name" value="ANAPHASE-PROMOTING COMPLEX SUBUNIT 13"/>
    <property type="match status" value="1"/>
</dbReference>
<evidence type="ECO:0000256" key="11">
    <source>
        <dbReference type="ARBA" id="ARBA00045696"/>
    </source>
</evidence>
<evidence type="ECO:0000256" key="7">
    <source>
        <dbReference type="ARBA" id="ARBA00022786"/>
    </source>
</evidence>
<evidence type="ECO:0000256" key="8">
    <source>
        <dbReference type="ARBA" id="ARBA00023242"/>
    </source>
</evidence>
<evidence type="ECO:0000256" key="4">
    <source>
        <dbReference type="ARBA" id="ARBA00013935"/>
    </source>
</evidence>